<gene>
    <name evidence="1" type="ORF">LCGC14_2142860</name>
</gene>
<feature type="non-terminal residue" evidence="1">
    <location>
        <position position="1"/>
    </location>
</feature>
<reference evidence="1" key="1">
    <citation type="journal article" date="2015" name="Nature">
        <title>Complex archaea that bridge the gap between prokaryotes and eukaryotes.</title>
        <authorList>
            <person name="Spang A."/>
            <person name="Saw J.H."/>
            <person name="Jorgensen S.L."/>
            <person name="Zaremba-Niedzwiedzka K."/>
            <person name="Martijn J."/>
            <person name="Lind A.E."/>
            <person name="van Eijk R."/>
            <person name="Schleper C."/>
            <person name="Guy L."/>
            <person name="Ettema T.J."/>
        </authorList>
    </citation>
    <scope>NUCLEOTIDE SEQUENCE</scope>
</reference>
<comment type="caution">
    <text evidence="1">The sequence shown here is derived from an EMBL/GenBank/DDBJ whole genome shotgun (WGS) entry which is preliminary data.</text>
</comment>
<accession>A0A0F9GU26</accession>
<name>A0A0F9GU26_9ZZZZ</name>
<dbReference type="AlphaFoldDB" id="A0A0F9GU26"/>
<evidence type="ECO:0000313" key="1">
    <source>
        <dbReference type="EMBL" id="KKL66647.1"/>
    </source>
</evidence>
<organism evidence="1">
    <name type="scientific">marine sediment metagenome</name>
    <dbReference type="NCBI Taxonomy" id="412755"/>
    <lineage>
        <taxon>unclassified sequences</taxon>
        <taxon>metagenomes</taxon>
        <taxon>ecological metagenomes</taxon>
    </lineage>
</organism>
<sequence length="225" mass="24042">LLDAEKSLGRNPEILNKILFPNTKPSQIQRAKDLIIGKGKFATAITKRKWDNFTVGWMEDAIRGSVSPSDGLFRPGAFQAKLNRLGDKSLDIMFEPSTAKRIRNIPEIGRILTGETGGGGSLAIRIAQVGAVGGLVSGREGIKATAAGILIAPSLLALLFTSDVGIKALTTGLRAKPGSKAATVAIVRLIAIANRLQKRKEKVIKKQGQPTLRQLRGISGQGRQF</sequence>
<dbReference type="EMBL" id="LAZR01027137">
    <property type="protein sequence ID" value="KKL66647.1"/>
    <property type="molecule type" value="Genomic_DNA"/>
</dbReference>
<proteinExistence type="predicted"/>
<protein>
    <submittedName>
        <fullName evidence="1">Uncharacterized protein</fullName>
    </submittedName>
</protein>